<dbReference type="PROSITE" id="PS51390">
    <property type="entry name" value="WAP"/>
    <property type="match status" value="1"/>
</dbReference>
<sequence>MKPSSLSLLALTILLCLHVAQPGVRKNGIKQKPGFCPEFFLNCAFTGFPGCWSDRGCKGTKKCCFYNCRRRCTEPWSSVT</sequence>
<dbReference type="Proteomes" id="UP000006813">
    <property type="component" value="Unassembled WGS sequence"/>
</dbReference>
<evidence type="ECO:0000259" key="2">
    <source>
        <dbReference type="PROSITE" id="PS51390"/>
    </source>
</evidence>
<dbReference type="EMBL" id="JH169323">
    <property type="protein sequence ID" value="EHB06489.1"/>
    <property type="molecule type" value="Genomic_DNA"/>
</dbReference>
<dbReference type="SUPFAM" id="SSF57256">
    <property type="entry name" value="Elafin-like"/>
    <property type="match status" value="1"/>
</dbReference>
<protein>
    <submittedName>
        <fullName evidence="3">WAP four-disulfide core domain protein 15B</fullName>
    </submittedName>
</protein>
<feature type="domain" description="WAP" evidence="2">
    <location>
        <begin position="29"/>
        <end position="76"/>
    </location>
</feature>
<feature type="signal peptide" evidence="1">
    <location>
        <begin position="1"/>
        <end position="22"/>
    </location>
</feature>
<dbReference type="Gene3D" id="4.10.75.10">
    <property type="entry name" value="Elafin-like"/>
    <property type="match status" value="1"/>
</dbReference>
<dbReference type="AlphaFoldDB" id="G5BB24"/>
<reference evidence="3 4" key="1">
    <citation type="journal article" date="2011" name="Nature">
        <title>Genome sequencing reveals insights into physiology and longevity of the naked mole rat.</title>
        <authorList>
            <person name="Kim E.B."/>
            <person name="Fang X."/>
            <person name="Fushan A.A."/>
            <person name="Huang Z."/>
            <person name="Lobanov A.V."/>
            <person name="Han L."/>
            <person name="Marino S.M."/>
            <person name="Sun X."/>
            <person name="Turanov A.A."/>
            <person name="Yang P."/>
            <person name="Yim S.H."/>
            <person name="Zhao X."/>
            <person name="Kasaikina M.V."/>
            <person name="Stoletzki N."/>
            <person name="Peng C."/>
            <person name="Polak P."/>
            <person name="Xiong Z."/>
            <person name="Kiezun A."/>
            <person name="Zhu Y."/>
            <person name="Chen Y."/>
            <person name="Kryukov G.V."/>
            <person name="Zhang Q."/>
            <person name="Peshkin L."/>
            <person name="Yang L."/>
            <person name="Bronson R.T."/>
            <person name="Buffenstein R."/>
            <person name="Wang B."/>
            <person name="Han C."/>
            <person name="Li Q."/>
            <person name="Chen L."/>
            <person name="Zhao W."/>
            <person name="Sunyaev S.R."/>
            <person name="Park T.J."/>
            <person name="Zhang G."/>
            <person name="Wang J."/>
            <person name="Gladyshev V.N."/>
        </authorList>
    </citation>
    <scope>NUCLEOTIDE SEQUENCE [LARGE SCALE GENOMIC DNA]</scope>
</reference>
<gene>
    <name evidence="3" type="ORF">GW7_20384</name>
</gene>
<dbReference type="InterPro" id="IPR008197">
    <property type="entry name" value="WAP_dom"/>
</dbReference>
<dbReference type="PRINTS" id="PR00003">
    <property type="entry name" value="4DISULPHCORE"/>
</dbReference>
<dbReference type="InParanoid" id="G5BB24"/>
<accession>G5BB24</accession>
<dbReference type="GO" id="GO:0005576">
    <property type="term" value="C:extracellular region"/>
    <property type="evidence" value="ECO:0007669"/>
    <property type="project" value="InterPro"/>
</dbReference>
<evidence type="ECO:0000256" key="1">
    <source>
        <dbReference type="SAM" id="SignalP"/>
    </source>
</evidence>
<keyword evidence="1" id="KW-0732">Signal</keyword>
<dbReference type="GO" id="GO:0030414">
    <property type="term" value="F:peptidase inhibitor activity"/>
    <property type="evidence" value="ECO:0007669"/>
    <property type="project" value="InterPro"/>
</dbReference>
<evidence type="ECO:0000313" key="3">
    <source>
        <dbReference type="EMBL" id="EHB06489.1"/>
    </source>
</evidence>
<dbReference type="eggNOG" id="ENOG502TEXR">
    <property type="taxonomic scope" value="Eukaryota"/>
</dbReference>
<evidence type="ECO:0000313" key="4">
    <source>
        <dbReference type="Proteomes" id="UP000006813"/>
    </source>
</evidence>
<organism evidence="3 4">
    <name type="scientific">Heterocephalus glaber</name>
    <name type="common">Naked mole rat</name>
    <dbReference type="NCBI Taxonomy" id="10181"/>
    <lineage>
        <taxon>Eukaryota</taxon>
        <taxon>Metazoa</taxon>
        <taxon>Chordata</taxon>
        <taxon>Craniata</taxon>
        <taxon>Vertebrata</taxon>
        <taxon>Euteleostomi</taxon>
        <taxon>Mammalia</taxon>
        <taxon>Eutheria</taxon>
        <taxon>Euarchontoglires</taxon>
        <taxon>Glires</taxon>
        <taxon>Rodentia</taxon>
        <taxon>Hystricomorpha</taxon>
        <taxon>Bathyergidae</taxon>
        <taxon>Heterocephalus</taxon>
    </lineage>
</organism>
<dbReference type="Pfam" id="PF00095">
    <property type="entry name" value="WAP"/>
    <property type="match status" value="1"/>
</dbReference>
<dbReference type="Bgee" id="ENSHGLG00000004747">
    <property type="expression patterns" value="Expressed in testis and 2 other cell types or tissues"/>
</dbReference>
<dbReference type="FunCoup" id="G5BB24">
    <property type="interactions" value="3"/>
</dbReference>
<dbReference type="SMART" id="SM00217">
    <property type="entry name" value="WAP"/>
    <property type="match status" value="1"/>
</dbReference>
<proteinExistence type="predicted"/>
<name>G5BB24_HETGA</name>
<dbReference type="OMA" id="MAQAIFW"/>
<dbReference type="InterPro" id="IPR036645">
    <property type="entry name" value="Elafin-like_sf"/>
</dbReference>
<feature type="chain" id="PRO_5003474297" evidence="1">
    <location>
        <begin position="23"/>
        <end position="80"/>
    </location>
</feature>